<protein>
    <recommendedName>
        <fullName evidence="4">RanBP2-type domain-containing protein</fullName>
    </recommendedName>
</protein>
<accession>A0A6A5ANR4</accession>
<gene>
    <name evidence="5" type="ORF">AaE_004350</name>
</gene>
<proteinExistence type="predicted"/>
<dbReference type="PROSITE" id="PS01358">
    <property type="entry name" value="ZF_RANBP2_1"/>
    <property type="match status" value="1"/>
</dbReference>
<dbReference type="Gene3D" id="2.60.120.1060">
    <property type="entry name" value="NPCBM/NEW2 domain"/>
    <property type="match status" value="1"/>
</dbReference>
<evidence type="ECO:0000313" key="5">
    <source>
        <dbReference type="EMBL" id="KAF0757175.1"/>
    </source>
</evidence>
<evidence type="ECO:0000256" key="1">
    <source>
        <dbReference type="ARBA" id="ARBA00022723"/>
    </source>
</evidence>
<dbReference type="Gene3D" id="2.30.30.380">
    <property type="entry name" value="Zn-finger domain of Sec23/24"/>
    <property type="match status" value="1"/>
</dbReference>
<keyword evidence="1" id="KW-0479">Metal-binding</keyword>
<comment type="caution">
    <text evidence="5">The sequence shown here is derived from an EMBL/GenBank/DDBJ whole genome shotgun (WGS) entry which is preliminary data.</text>
</comment>
<evidence type="ECO:0000259" key="4">
    <source>
        <dbReference type="PROSITE" id="PS01358"/>
    </source>
</evidence>
<dbReference type="AlphaFoldDB" id="A0A6A5ANR4"/>
<dbReference type="InterPro" id="IPR001876">
    <property type="entry name" value="Znf_RanBP2"/>
</dbReference>
<keyword evidence="3" id="KW-0862">Zinc</keyword>
<keyword evidence="2" id="KW-0863">Zinc-finger</keyword>
<feature type="domain" description="RanBP2-type" evidence="4">
    <location>
        <begin position="56"/>
        <end position="75"/>
    </location>
</feature>
<dbReference type="InterPro" id="IPR038637">
    <property type="entry name" value="NPCBM_sf"/>
</dbReference>
<organism evidence="5 6">
    <name type="scientific">Aphanomyces astaci</name>
    <name type="common">Crayfish plague agent</name>
    <dbReference type="NCBI Taxonomy" id="112090"/>
    <lineage>
        <taxon>Eukaryota</taxon>
        <taxon>Sar</taxon>
        <taxon>Stramenopiles</taxon>
        <taxon>Oomycota</taxon>
        <taxon>Saprolegniomycetes</taxon>
        <taxon>Saprolegniales</taxon>
        <taxon>Verrucalvaceae</taxon>
        <taxon>Aphanomyces</taxon>
    </lineage>
</organism>
<evidence type="ECO:0000256" key="3">
    <source>
        <dbReference type="ARBA" id="ARBA00022833"/>
    </source>
</evidence>
<dbReference type="SMART" id="SM00547">
    <property type="entry name" value="ZnF_RBZ"/>
    <property type="match status" value="1"/>
</dbReference>
<dbReference type="Proteomes" id="UP000469452">
    <property type="component" value="Unassembled WGS sequence"/>
</dbReference>
<evidence type="ECO:0000313" key="6">
    <source>
        <dbReference type="Proteomes" id="UP000469452"/>
    </source>
</evidence>
<sequence length="188" mass="20185">MLLWKSKPVMTSGHIESFSVPINKVRMLEFRVSCSGSNHGAHAIWVDPQLTIVDDWVCSSCSFVNKGTAKGCALCQHLCASTSTSTTTPETKTSQATTIQPAASDVFNLSKARTTKEDPALELLSAGPALTNASHPLDEAATALLDVVDRLGQMVVANDRHQVPLEAPCVDSIPLGYPVYSNPRRQAH</sequence>
<evidence type="ECO:0000256" key="2">
    <source>
        <dbReference type="ARBA" id="ARBA00022771"/>
    </source>
</evidence>
<name>A0A6A5ANR4_APHAT</name>
<dbReference type="GO" id="GO:0008270">
    <property type="term" value="F:zinc ion binding"/>
    <property type="evidence" value="ECO:0007669"/>
    <property type="project" value="UniProtKB-KW"/>
</dbReference>
<reference evidence="5 6" key="1">
    <citation type="submission" date="2019-06" db="EMBL/GenBank/DDBJ databases">
        <title>Genomics analysis of Aphanomyces spp. identifies a new class of oomycete effector associated with host adaptation.</title>
        <authorList>
            <person name="Gaulin E."/>
        </authorList>
    </citation>
    <scope>NUCLEOTIDE SEQUENCE [LARGE SCALE GENOMIC DNA]</scope>
    <source>
        <strain evidence="5 6">E</strain>
    </source>
</reference>
<dbReference type="EMBL" id="VJMI01010026">
    <property type="protein sequence ID" value="KAF0757175.1"/>
    <property type="molecule type" value="Genomic_DNA"/>
</dbReference>